<dbReference type="OrthoDB" id="5109343at2"/>
<dbReference type="GO" id="GO:0016747">
    <property type="term" value="F:acyltransferase activity, transferring groups other than amino-acyl groups"/>
    <property type="evidence" value="ECO:0007669"/>
    <property type="project" value="InterPro"/>
</dbReference>
<dbReference type="Gene3D" id="3.40.630.30">
    <property type="match status" value="1"/>
</dbReference>
<gene>
    <name evidence="2" type="ORF">EV197_0788</name>
</gene>
<evidence type="ECO:0000313" key="3">
    <source>
        <dbReference type="Proteomes" id="UP000292262"/>
    </source>
</evidence>
<dbReference type="EMBL" id="SGXE01000001">
    <property type="protein sequence ID" value="RZS99566.1"/>
    <property type="molecule type" value="Genomic_DNA"/>
</dbReference>
<dbReference type="InterPro" id="IPR016181">
    <property type="entry name" value="Acyl_CoA_acyltransferase"/>
</dbReference>
<dbReference type="RefSeq" id="WP_130285392.1">
    <property type="nucleotide sequence ID" value="NZ_SGXE01000001.1"/>
</dbReference>
<keyword evidence="2" id="KW-0808">Transferase</keyword>
<accession>A0A4Q7PGD7</accession>
<dbReference type="Pfam" id="PF00583">
    <property type="entry name" value="Acetyltransf_1"/>
    <property type="match status" value="1"/>
</dbReference>
<dbReference type="PROSITE" id="PS51186">
    <property type="entry name" value="GNAT"/>
    <property type="match status" value="1"/>
</dbReference>
<dbReference type="InterPro" id="IPR000182">
    <property type="entry name" value="GNAT_dom"/>
</dbReference>
<evidence type="ECO:0000259" key="1">
    <source>
        <dbReference type="PROSITE" id="PS51186"/>
    </source>
</evidence>
<protein>
    <submittedName>
        <fullName evidence="2">Acetyltransferase (GNAT) family protein</fullName>
    </submittedName>
</protein>
<dbReference type="SUPFAM" id="SSF55729">
    <property type="entry name" value="Acyl-CoA N-acyltransferases (Nat)"/>
    <property type="match status" value="1"/>
</dbReference>
<reference evidence="2 3" key="1">
    <citation type="submission" date="2019-02" db="EMBL/GenBank/DDBJ databases">
        <title>Genomic Encyclopedia of Type Strains, Phase IV (KMG-IV): sequencing the most valuable type-strain genomes for metagenomic binning, comparative biology and taxonomic classification.</title>
        <authorList>
            <person name="Goeker M."/>
        </authorList>
    </citation>
    <scope>NUCLEOTIDE SEQUENCE [LARGE SCALE GENOMIC DNA]</scope>
    <source>
        <strain evidence="2 3">DSM 17196</strain>
    </source>
</reference>
<evidence type="ECO:0000313" key="2">
    <source>
        <dbReference type="EMBL" id="RZS99566.1"/>
    </source>
</evidence>
<organism evidence="2 3">
    <name type="scientific">Aquimarina brevivitae</name>
    <dbReference type="NCBI Taxonomy" id="323412"/>
    <lineage>
        <taxon>Bacteria</taxon>
        <taxon>Pseudomonadati</taxon>
        <taxon>Bacteroidota</taxon>
        <taxon>Flavobacteriia</taxon>
        <taxon>Flavobacteriales</taxon>
        <taxon>Flavobacteriaceae</taxon>
        <taxon>Aquimarina</taxon>
    </lineage>
</organism>
<dbReference type="Proteomes" id="UP000292262">
    <property type="component" value="Unassembled WGS sequence"/>
</dbReference>
<sequence>MDISYKKVTSTEELLQILALQQQNLPLVLSDDEKLKEGFVTVTHTMELLERMNAKEAHIIAKQGETVVGYALSMHPDFAKEIEVLKPMFTIITNQITSATSYLIMGQICIAKKYRSQGVFRNLYATMLKEFGEKYDMLITEVAAHNQRSLQAHYAIGFNDLVIYKSEDVTWHLIYLEKKTVN</sequence>
<proteinExistence type="predicted"/>
<comment type="caution">
    <text evidence="2">The sequence shown here is derived from an EMBL/GenBank/DDBJ whole genome shotgun (WGS) entry which is preliminary data.</text>
</comment>
<keyword evidence="3" id="KW-1185">Reference proteome</keyword>
<name>A0A4Q7PGD7_9FLAO</name>
<feature type="domain" description="N-acetyltransferase" evidence="1">
    <location>
        <begin position="15"/>
        <end position="182"/>
    </location>
</feature>
<dbReference type="AlphaFoldDB" id="A0A4Q7PGD7"/>